<dbReference type="EMBL" id="NCKW01005278">
    <property type="protein sequence ID" value="POM73121.1"/>
    <property type="molecule type" value="Genomic_DNA"/>
</dbReference>
<feature type="region of interest" description="Disordered" evidence="1">
    <location>
        <begin position="380"/>
        <end position="413"/>
    </location>
</feature>
<dbReference type="OrthoDB" id="125937at2759"/>
<sequence>MNTQFPIFHLEAKSNEQVMSPNDSDSNPRQPSAAYGDVDTDVEQLNVVSDPFELFEGSRLISGASEVHERASRTSDVSSERLDRLEGLIERMARQQSEFMVNQRRMQEQLSQQAVATPRPSSERSFNGSSAFTDFIKARDRRMRMGSLDEPMHAAAPKPPPRTPPPYPPPHPLRRLISRRNQWNNQRSSSILCRQYLDWPGFTKFSGKETYTGVGADFKAWGLRFLQRLGAAQQMSGGDWPEDFKLLALNGQLEGADLNYYEKMLPVWTSVSNTLEHVMNCMLMLYMTPIPATKGIEIMAFEKDRNRTWPEHYQFLVYVAERSGNTEQCVLECLCKSAPAYIQTAMLTRLNTQRQDHLQQASELVAFAIDFEISMRRQGNSGAFGSSGRGGRGRGGRIPNGGRRDQGGRGGGYIAQVSSVETRTCYACGE</sequence>
<name>A0A2P4Y5N4_9STRA</name>
<gene>
    <name evidence="2" type="ORF">PHPALM_10061</name>
</gene>
<evidence type="ECO:0000256" key="1">
    <source>
        <dbReference type="SAM" id="MobiDB-lite"/>
    </source>
</evidence>
<keyword evidence="3" id="KW-1185">Reference proteome</keyword>
<proteinExistence type="predicted"/>
<protein>
    <recommendedName>
        <fullName evidence="4">Mitochondrial Carrier (MC) Family</fullName>
    </recommendedName>
</protein>
<feature type="compositionally biased region" description="Polar residues" evidence="1">
    <location>
        <begin position="15"/>
        <end position="30"/>
    </location>
</feature>
<feature type="non-terminal residue" evidence="2">
    <location>
        <position position="430"/>
    </location>
</feature>
<evidence type="ECO:0008006" key="4">
    <source>
        <dbReference type="Google" id="ProtNLM"/>
    </source>
</evidence>
<reference evidence="2 3" key="1">
    <citation type="journal article" date="2017" name="Genome Biol. Evol.">
        <title>Phytophthora megakarya and P. palmivora, closely related causal agents of cacao black pod rot, underwent increases in genome sizes and gene numbers by different mechanisms.</title>
        <authorList>
            <person name="Ali S.S."/>
            <person name="Shao J."/>
            <person name="Lary D.J."/>
            <person name="Kronmiller B."/>
            <person name="Shen D."/>
            <person name="Strem M.D."/>
            <person name="Amoako-Attah I."/>
            <person name="Akrofi A.Y."/>
            <person name="Begoude B.A."/>
            <person name="Ten Hoopen G.M."/>
            <person name="Coulibaly K."/>
            <person name="Kebe B.I."/>
            <person name="Melnick R.L."/>
            <person name="Guiltinan M.J."/>
            <person name="Tyler B.M."/>
            <person name="Meinhardt L.W."/>
            <person name="Bailey B.A."/>
        </authorList>
    </citation>
    <scope>NUCLEOTIDE SEQUENCE [LARGE SCALE GENOMIC DNA]</scope>
    <source>
        <strain evidence="3">sbr112.9</strain>
    </source>
</reference>
<dbReference type="Proteomes" id="UP000237271">
    <property type="component" value="Unassembled WGS sequence"/>
</dbReference>
<comment type="caution">
    <text evidence="2">The sequence shown here is derived from an EMBL/GenBank/DDBJ whole genome shotgun (WGS) entry which is preliminary data.</text>
</comment>
<organism evidence="2 3">
    <name type="scientific">Phytophthora palmivora</name>
    <dbReference type="NCBI Taxonomy" id="4796"/>
    <lineage>
        <taxon>Eukaryota</taxon>
        <taxon>Sar</taxon>
        <taxon>Stramenopiles</taxon>
        <taxon>Oomycota</taxon>
        <taxon>Peronosporomycetes</taxon>
        <taxon>Peronosporales</taxon>
        <taxon>Peronosporaceae</taxon>
        <taxon>Phytophthora</taxon>
    </lineage>
</organism>
<dbReference type="AlphaFoldDB" id="A0A2P4Y5N4"/>
<evidence type="ECO:0000313" key="2">
    <source>
        <dbReference type="EMBL" id="POM73121.1"/>
    </source>
</evidence>
<evidence type="ECO:0000313" key="3">
    <source>
        <dbReference type="Proteomes" id="UP000237271"/>
    </source>
</evidence>
<feature type="region of interest" description="Disordered" evidence="1">
    <location>
        <begin position="1"/>
        <end position="37"/>
    </location>
</feature>
<accession>A0A2P4Y5N4</accession>